<comment type="similarity">
    <text evidence="4">Belongs to the PPP phosphatase family.</text>
</comment>
<accession>A0AAN7HI98</accession>
<reference evidence="6" key="2">
    <citation type="submission" date="2023-05" db="EMBL/GenBank/DDBJ databases">
        <authorList>
            <consortium name="Lawrence Berkeley National Laboratory"/>
            <person name="Steindorff A."/>
            <person name="Hensen N."/>
            <person name="Bonometti L."/>
            <person name="Westerberg I."/>
            <person name="Brannstrom I.O."/>
            <person name="Guillou S."/>
            <person name="Cros-Aarteil S."/>
            <person name="Calhoun S."/>
            <person name="Haridas S."/>
            <person name="Kuo A."/>
            <person name="Mondo S."/>
            <person name="Pangilinan J."/>
            <person name="Riley R."/>
            <person name="Labutti K."/>
            <person name="Andreopoulos B."/>
            <person name="Lipzen A."/>
            <person name="Chen C."/>
            <person name="Yanf M."/>
            <person name="Daum C."/>
            <person name="Ng V."/>
            <person name="Clum A."/>
            <person name="Ohm R."/>
            <person name="Martin F."/>
            <person name="Silar P."/>
            <person name="Natvig D."/>
            <person name="Lalanne C."/>
            <person name="Gautier V."/>
            <person name="Ament-Velasquez S.L."/>
            <person name="Kruys A."/>
            <person name="Hutchinson M.I."/>
            <person name="Powell A.J."/>
            <person name="Barry K."/>
            <person name="Miller A.N."/>
            <person name="Grigoriev I.V."/>
            <person name="Debuchy R."/>
            <person name="Gladieux P."/>
            <person name="Thoren M.H."/>
            <person name="Johannesson H."/>
        </authorList>
    </citation>
    <scope>NUCLEOTIDE SEQUENCE</scope>
    <source>
        <strain evidence="6">CBS 359.72</strain>
    </source>
</reference>
<dbReference type="GO" id="GO:0004722">
    <property type="term" value="F:protein serine/threonine phosphatase activity"/>
    <property type="evidence" value="ECO:0007669"/>
    <property type="project" value="UniProtKB-EC"/>
</dbReference>
<evidence type="ECO:0000256" key="1">
    <source>
        <dbReference type="ARBA" id="ARBA00001936"/>
    </source>
</evidence>
<proteinExistence type="inferred from homology"/>
<keyword evidence="7" id="KW-1185">Reference proteome</keyword>
<comment type="caution">
    <text evidence="6">The sequence shown here is derived from an EMBL/GenBank/DDBJ whole genome shotgun (WGS) entry which is preliminary data.</text>
</comment>
<organism evidence="6 7">
    <name type="scientific">Corynascus novoguineensis</name>
    <dbReference type="NCBI Taxonomy" id="1126955"/>
    <lineage>
        <taxon>Eukaryota</taxon>
        <taxon>Fungi</taxon>
        <taxon>Dikarya</taxon>
        <taxon>Ascomycota</taxon>
        <taxon>Pezizomycotina</taxon>
        <taxon>Sordariomycetes</taxon>
        <taxon>Sordariomycetidae</taxon>
        <taxon>Sordariales</taxon>
        <taxon>Chaetomiaceae</taxon>
        <taxon>Corynascus</taxon>
    </lineage>
</organism>
<dbReference type="GO" id="GO:0046872">
    <property type="term" value="F:metal ion binding"/>
    <property type="evidence" value="ECO:0007669"/>
    <property type="project" value="UniProtKB-KW"/>
</dbReference>
<dbReference type="Proteomes" id="UP001303647">
    <property type="component" value="Unassembled WGS sequence"/>
</dbReference>
<feature type="domain" description="Serine/threonine specific protein phosphatases" evidence="5">
    <location>
        <begin position="154"/>
        <end position="159"/>
    </location>
</feature>
<evidence type="ECO:0000259" key="5">
    <source>
        <dbReference type="PROSITE" id="PS00125"/>
    </source>
</evidence>
<dbReference type="SUPFAM" id="SSF56300">
    <property type="entry name" value="Metallo-dependent phosphatases"/>
    <property type="match status" value="1"/>
</dbReference>
<dbReference type="PANTHER" id="PTHR45668">
    <property type="entry name" value="SERINE/THREONINE-PROTEIN PHOSPHATASE 5-RELATED"/>
    <property type="match status" value="1"/>
</dbReference>
<evidence type="ECO:0000256" key="3">
    <source>
        <dbReference type="ARBA" id="ARBA00023211"/>
    </source>
</evidence>
<dbReference type="PANTHER" id="PTHR45668:SF5">
    <property type="entry name" value="SERINE_THREONINE-PROTEIN PHOSPHATASE 5"/>
    <property type="match status" value="1"/>
</dbReference>
<evidence type="ECO:0000313" key="6">
    <source>
        <dbReference type="EMBL" id="KAK4243185.1"/>
    </source>
</evidence>
<dbReference type="AlphaFoldDB" id="A0AAN7HI98"/>
<dbReference type="Gene3D" id="3.60.21.10">
    <property type="match status" value="1"/>
</dbReference>
<keyword evidence="4" id="KW-0378">Hydrolase</keyword>
<dbReference type="PRINTS" id="PR00114">
    <property type="entry name" value="STPHPHTASE"/>
</dbReference>
<dbReference type="InterPro" id="IPR006186">
    <property type="entry name" value="Ser/Thr-sp_prot-phosphatase"/>
</dbReference>
<dbReference type="InterPro" id="IPR004843">
    <property type="entry name" value="Calcineurin-like_PHP"/>
</dbReference>
<evidence type="ECO:0000256" key="4">
    <source>
        <dbReference type="RuleBase" id="RU004273"/>
    </source>
</evidence>
<dbReference type="SMART" id="SM00156">
    <property type="entry name" value="PP2Ac"/>
    <property type="match status" value="1"/>
</dbReference>
<evidence type="ECO:0000313" key="7">
    <source>
        <dbReference type="Proteomes" id="UP001303647"/>
    </source>
</evidence>
<dbReference type="InterPro" id="IPR029052">
    <property type="entry name" value="Metallo-depent_PP-like"/>
</dbReference>
<dbReference type="InterPro" id="IPR051134">
    <property type="entry name" value="PPP_phosphatase"/>
</dbReference>
<sequence length="370" mass="41762">MDDGRKPCLWSRVITRAAEIATDQLDIEIRPNITDGDIDILVTKILEGLGEKSETREARRRDFIFEAGRGTSLLKEFIEVVEAKHRELPNVLTMAVTAGEEWNLRAILRKNGLPSPQTMYIFNGDIVDRGPASVECVLIIFALKYRFPDYIFINRGNHESWPINNENGFRREARTRLGLEIYDAFSRCFLALPLGIILEVPSVSSGIAHGDGESHRTARRLLCLHGGIPVGDDGTHVNLAMMQNVERIAEPKADTSLLTQVLWNDPSPTTDNDTSKRGCWGLQFGSKTTEQFLRVNDLDGVIRSHEDIVSEFEVAHANCLTVFSAHTHRPRYLDISPSGDFVWTLRPDIDWDHPDQYTWFGYGRDDQSAA</sequence>
<dbReference type="PROSITE" id="PS00125">
    <property type="entry name" value="SER_THR_PHOSPHATASE"/>
    <property type="match status" value="1"/>
</dbReference>
<dbReference type="Pfam" id="PF00149">
    <property type="entry name" value="Metallophos"/>
    <property type="match status" value="1"/>
</dbReference>
<gene>
    <name evidence="6" type="ORF">C7999DRAFT_36495</name>
</gene>
<name>A0AAN7HI98_9PEZI</name>
<comment type="catalytic activity">
    <reaction evidence="4">
        <text>O-phospho-L-threonyl-[protein] + H2O = L-threonyl-[protein] + phosphate</text>
        <dbReference type="Rhea" id="RHEA:47004"/>
        <dbReference type="Rhea" id="RHEA-COMP:11060"/>
        <dbReference type="Rhea" id="RHEA-COMP:11605"/>
        <dbReference type="ChEBI" id="CHEBI:15377"/>
        <dbReference type="ChEBI" id="CHEBI:30013"/>
        <dbReference type="ChEBI" id="CHEBI:43474"/>
        <dbReference type="ChEBI" id="CHEBI:61977"/>
        <dbReference type="EC" id="3.1.3.16"/>
    </reaction>
</comment>
<keyword evidence="2" id="KW-0479">Metal-binding</keyword>
<comment type="cofactor">
    <cofactor evidence="1">
        <name>Mn(2+)</name>
        <dbReference type="ChEBI" id="CHEBI:29035"/>
    </cofactor>
</comment>
<dbReference type="EMBL" id="MU857854">
    <property type="protein sequence ID" value="KAK4243185.1"/>
    <property type="molecule type" value="Genomic_DNA"/>
</dbReference>
<dbReference type="EC" id="3.1.3.16" evidence="4"/>
<protein>
    <recommendedName>
        <fullName evidence="4">Serine/threonine-protein phosphatase</fullName>
        <ecNumber evidence="4">3.1.3.16</ecNumber>
    </recommendedName>
</protein>
<keyword evidence="3" id="KW-0464">Manganese</keyword>
<reference evidence="6" key="1">
    <citation type="journal article" date="2023" name="Mol. Phylogenet. Evol.">
        <title>Genome-scale phylogeny and comparative genomics of the fungal order Sordariales.</title>
        <authorList>
            <person name="Hensen N."/>
            <person name="Bonometti L."/>
            <person name="Westerberg I."/>
            <person name="Brannstrom I.O."/>
            <person name="Guillou S."/>
            <person name="Cros-Aarteil S."/>
            <person name="Calhoun S."/>
            <person name="Haridas S."/>
            <person name="Kuo A."/>
            <person name="Mondo S."/>
            <person name="Pangilinan J."/>
            <person name="Riley R."/>
            <person name="LaButti K."/>
            <person name="Andreopoulos B."/>
            <person name="Lipzen A."/>
            <person name="Chen C."/>
            <person name="Yan M."/>
            <person name="Daum C."/>
            <person name="Ng V."/>
            <person name="Clum A."/>
            <person name="Steindorff A."/>
            <person name="Ohm R.A."/>
            <person name="Martin F."/>
            <person name="Silar P."/>
            <person name="Natvig D.O."/>
            <person name="Lalanne C."/>
            <person name="Gautier V."/>
            <person name="Ament-Velasquez S.L."/>
            <person name="Kruys A."/>
            <person name="Hutchinson M.I."/>
            <person name="Powell A.J."/>
            <person name="Barry K."/>
            <person name="Miller A.N."/>
            <person name="Grigoriev I.V."/>
            <person name="Debuchy R."/>
            <person name="Gladieux P."/>
            <person name="Hiltunen Thoren M."/>
            <person name="Johannesson H."/>
        </authorList>
    </citation>
    <scope>NUCLEOTIDE SEQUENCE</scope>
    <source>
        <strain evidence="6">CBS 359.72</strain>
    </source>
</reference>
<evidence type="ECO:0000256" key="2">
    <source>
        <dbReference type="ARBA" id="ARBA00022723"/>
    </source>
</evidence>